<dbReference type="PROSITE" id="PS01124">
    <property type="entry name" value="HTH_ARAC_FAMILY_2"/>
    <property type="match status" value="1"/>
</dbReference>
<dbReference type="EMBL" id="JABWRJ010000004">
    <property type="protein sequence ID" value="MBC3445205.1"/>
    <property type="molecule type" value="Genomic_DNA"/>
</dbReference>
<keyword evidence="3" id="KW-0238">DNA-binding</keyword>
<evidence type="ECO:0000256" key="6">
    <source>
        <dbReference type="ARBA" id="ARBA00037345"/>
    </source>
</evidence>
<dbReference type="PANTHER" id="PTHR46796">
    <property type="entry name" value="HTH-TYPE TRANSCRIPTIONAL ACTIVATOR RHAS-RELATED"/>
    <property type="match status" value="1"/>
</dbReference>
<dbReference type="PROSITE" id="PS00041">
    <property type="entry name" value="HTH_ARAC_FAMILY_1"/>
    <property type="match status" value="1"/>
</dbReference>
<dbReference type="InterPro" id="IPR018060">
    <property type="entry name" value="HTH_AraC"/>
</dbReference>
<dbReference type="GO" id="GO:0043565">
    <property type="term" value="F:sequence-specific DNA binding"/>
    <property type="evidence" value="ECO:0007669"/>
    <property type="project" value="InterPro"/>
</dbReference>
<dbReference type="InterPro" id="IPR009057">
    <property type="entry name" value="Homeodomain-like_sf"/>
</dbReference>
<feature type="domain" description="HTH araC/xylS-type" evidence="8">
    <location>
        <begin position="34"/>
        <end position="132"/>
    </location>
</feature>
<gene>
    <name evidence="9" type="ORF">HU751_05440</name>
</gene>
<dbReference type="SUPFAM" id="SSF46689">
    <property type="entry name" value="Homeodomain-like"/>
    <property type="match status" value="2"/>
</dbReference>
<feature type="region of interest" description="Disordered" evidence="7">
    <location>
        <begin position="1"/>
        <end position="29"/>
    </location>
</feature>
<comment type="subcellular location">
    <subcellularLocation>
        <location evidence="1">Cytoplasm</location>
    </subcellularLocation>
</comment>
<dbReference type="InterPro" id="IPR018062">
    <property type="entry name" value="HTH_AraC-typ_CS"/>
</dbReference>
<dbReference type="SMART" id="SM00342">
    <property type="entry name" value="HTH_ARAC"/>
    <property type="match status" value="1"/>
</dbReference>
<evidence type="ECO:0000313" key="9">
    <source>
        <dbReference type="EMBL" id="MBC3445205.1"/>
    </source>
</evidence>
<comment type="caution">
    <text evidence="9">The sequence shown here is derived from an EMBL/GenBank/DDBJ whole genome shotgun (WGS) entry which is preliminary data.</text>
</comment>
<name>A0A923G6T2_9PSED</name>
<dbReference type="InterPro" id="IPR020449">
    <property type="entry name" value="Tscrpt_reg_AraC-type_HTH"/>
</dbReference>
<dbReference type="GO" id="GO:0005737">
    <property type="term" value="C:cytoplasm"/>
    <property type="evidence" value="ECO:0007669"/>
    <property type="project" value="UniProtKB-SubCell"/>
</dbReference>
<accession>A0A923G6T2</accession>
<sequence>MATVIREPGDLLPPANAANTKRSPGKDGDRRRIQRTLAYINDNLHSAITLTELSTVFGACRCRFAARFKQHTGYTPHAYILHRKIIRAQEMLRQTDNPIIEVALDLGFNSQPHFTSAFRNEVGITPARWRHENR</sequence>
<comment type="function">
    <text evidence="6">Regulatory protein of the TOL plasmid xyl operons. XylS activates the xylXYZLTEGFJQKIH operon required for the degradation of toluene, m-xylene and p-xylene.</text>
</comment>
<dbReference type="RefSeq" id="WP_186732356.1">
    <property type="nucleotide sequence ID" value="NZ_JABWRJ020000004.1"/>
</dbReference>
<dbReference type="GO" id="GO:0003700">
    <property type="term" value="F:DNA-binding transcription factor activity"/>
    <property type="evidence" value="ECO:0007669"/>
    <property type="project" value="InterPro"/>
</dbReference>
<dbReference type="AlphaFoldDB" id="A0A923G6T2"/>
<dbReference type="PANTHER" id="PTHR46796:SF6">
    <property type="entry name" value="ARAC SUBFAMILY"/>
    <property type="match status" value="1"/>
</dbReference>
<reference evidence="9" key="2">
    <citation type="submission" date="2020-07" db="EMBL/GenBank/DDBJ databases">
        <authorList>
            <person name="Lood C."/>
            <person name="Girard L."/>
        </authorList>
    </citation>
    <scope>NUCLEOTIDE SEQUENCE</scope>
    <source>
        <strain evidence="9">BW13M1</strain>
    </source>
</reference>
<evidence type="ECO:0000256" key="5">
    <source>
        <dbReference type="ARBA" id="ARBA00023163"/>
    </source>
</evidence>
<evidence type="ECO:0000259" key="8">
    <source>
        <dbReference type="PROSITE" id="PS01124"/>
    </source>
</evidence>
<dbReference type="Gene3D" id="1.10.10.60">
    <property type="entry name" value="Homeodomain-like"/>
    <property type="match status" value="2"/>
</dbReference>
<keyword evidence="4" id="KW-0010">Activator</keyword>
<keyword evidence="2" id="KW-0805">Transcription regulation</keyword>
<evidence type="ECO:0000256" key="2">
    <source>
        <dbReference type="ARBA" id="ARBA00023015"/>
    </source>
</evidence>
<protein>
    <submittedName>
        <fullName evidence="9">Helix-turn-helix transcriptional regulator</fullName>
    </submittedName>
</protein>
<dbReference type="PRINTS" id="PR00032">
    <property type="entry name" value="HTHARAC"/>
</dbReference>
<reference evidence="9" key="1">
    <citation type="journal article" date="2020" name="Microorganisms">
        <title>Reliable Identification of Environmental Pseudomonas Isolates Using the rpoD Gene.</title>
        <authorList>
            <consortium name="The Broad Institute Genome Sequencing Platform"/>
            <person name="Girard L."/>
            <person name="Lood C."/>
            <person name="Rokni-Zadeh H."/>
            <person name="van Noort V."/>
            <person name="Lavigne R."/>
            <person name="De Mot R."/>
        </authorList>
    </citation>
    <scope>NUCLEOTIDE SEQUENCE</scope>
    <source>
        <strain evidence="9">BW13M1</strain>
    </source>
</reference>
<organism evidence="9">
    <name type="scientific">Pseudomonas peradeniyensis</name>
    <dbReference type="NCBI Taxonomy" id="2745488"/>
    <lineage>
        <taxon>Bacteria</taxon>
        <taxon>Pseudomonadati</taxon>
        <taxon>Pseudomonadota</taxon>
        <taxon>Gammaproteobacteria</taxon>
        <taxon>Pseudomonadales</taxon>
        <taxon>Pseudomonadaceae</taxon>
        <taxon>Pseudomonas</taxon>
    </lineage>
</organism>
<evidence type="ECO:0000256" key="3">
    <source>
        <dbReference type="ARBA" id="ARBA00023125"/>
    </source>
</evidence>
<dbReference type="GO" id="GO:0009893">
    <property type="term" value="P:positive regulation of metabolic process"/>
    <property type="evidence" value="ECO:0007669"/>
    <property type="project" value="UniProtKB-ARBA"/>
</dbReference>
<dbReference type="InterPro" id="IPR050204">
    <property type="entry name" value="AraC_XylS_family_regulators"/>
</dbReference>
<proteinExistence type="predicted"/>
<keyword evidence="5" id="KW-0804">Transcription</keyword>
<evidence type="ECO:0000256" key="7">
    <source>
        <dbReference type="SAM" id="MobiDB-lite"/>
    </source>
</evidence>
<evidence type="ECO:0000256" key="1">
    <source>
        <dbReference type="ARBA" id="ARBA00004496"/>
    </source>
</evidence>
<evidence type="ECO:0000256" key="4">
    <source>
        <dbReference type="ARBA" id="ARBA00023159"/>
    </source>
</evidence>
<dbReference type="Pfam" id="PF12833">
    <property type="entry name" value="HTH_18"/>
    <property type="match status" value="1"/>
</dbReference>